<dbReference type="AlphaFoldDB" id="A0A9P5A3F4"/>
<dbReference type="Gene3D" id="3.40.50.410">
    <property type="entry name" value="von Willebrand factor, type A domain"/>
    <property type="match status" value="1"/>
</dbReference>
<protein>
    <submittedName>
        <fullName evidence="3">VWA</fullName>
    </submittedName>
</protein>
<keyword evidence="4" id="KW-1185">Reference proteome</keyword>
<dbReference type="PANTHER" id="PTHR45737:SF4">
    <property type="entry name" value="VON WILLEBRAND DOMAIN PROTEIN (AFU_ORTHOLOGUE AFUA_4G01160)"/>
    <property type="match status" value="1"/>
</dbReference>
<dbReference type="Pfam" id="PF13768">
    <property type="entry name" value="VWA_3"/>
    <property type="match status" value="1"/>
</dbReference>
<dbReference type="EMBL" id="PVQB02001449">
    <property type="protein sequence ID" value="KAF4331742.1"/>
    <property type="molecule type" value="Genomic_DNA"/>
</dbReference>
<reference evidence="3" key="1">
    <citation type="journal article" date="2017" name="Mycologia">
        <title>Fusarium algeriense, sp. nov., a novel toxigenic crown rot pathogen of durum wheat from Algeria is nested in the Fusarium burgessii species complex.</title>
        <authorList>
            <person name="Laraba I."/>
            <person name="Keddad A."/>
            <person name="Boureghda H."/>
            <person name="Abdallah N."/>
            <person name="Vaughan M.M."/>
            <person name="Proctor R.H."/>
            <person name="Busman M."/>
            <person name="O'Donnell K."/>
        </authorList>
    </citation>
    <scope>NUCLEOTIDE SEQUENCE</scope>
    <source>
        <strain evidence="3">NRRL 25174</strain>
    </source>
</reference>
<evidence type="ECO:0000313" key="4">
    <source>
        <dbReference type="Proteomes" id="UP000730481"/>
    </source>
</evidence>
<sequence>MATLHPMIFWDPRELPGGHREVAPAFDSSMGFSNYKVLPPYETSASVRILDLATTMTVIMLFSNTTDNVIRHGHFSFPLPSTSSLTKFRFFIGDKPAIDSKVKPIDKAIADFEGAVHNHKTAALVKEETAEIFTAALGNMPPKTKLKAEISLVMMLKEKIPDNLPTRISSLSIPTYIAPRYGDLPGPHLEKSASGKGAQHVLSINAEAIFHDEVIDVISRTHEISCEHRCGPHITHSWADFAHGDSSSQKPLNMVAVRLEKPISVLDGDFVLDFVTKPSTGYSEPHAYLEHHPTMNDHHALMLTIPSNILVDRHSADQDSEILFLADLSGSMSRDKRSTLKSAMKFFFNGIPVHRRFNVWSFGTEALDHVASKFDHSLGGTELLPALKAIFESRPTHSVTTDILLLTDGEVWHEKETIDFVNSAREHSDYRVRFFCLGIGAAVSHSLVEGIAKAGGGYAEVVPADSRTGWEDRVVLMLKAALHTHIGPIKIDIGEEIDGNFRPWADDSFLQSPTDTSLLSPFVTNKVLMLFEATGLPIERAFIHLRTTNSSKRKYMIKPSLFHAETPMIHQLVARELVRDLEHGRHWLDHPSEALLRREGERIACKWSLVSKWTGFVAVEAPQHKVEHNALSDALLDKIESRCQIKPRDWVPDLMKPIGRDRARMVRQPLDHSKTIRRPRTTLATQNSGFIVTDYDNSVNESSSESETDELTYVNTCSNTYSGRDDPVEGSGGGPNTRLKVSAKMLSCIFRDGSSAIESKKTEFSAGKSPVSVISSGAGSHITQRARGLIVGTLGKGNKLSVEKKGEDPRMPVESLGWPVSLTDGSHSQPRDNTLEGASSVQTSTSSAKSSDPTNLTVERASSVPALTFSDESSVKTVSASAMTSMLGARVNDSSDVQTMTAPLLRSLAGSKVEGETDGGTASHGNIFEGEILFRRLDASGPDCLRIDELDDVEQDLDKRAIVQTLVDYQCIDGSFAAMPVAVECLVSMFGSGIRPVLGRFLTRTTPLIVRKRDNHAGEMRTSFDVCVAVLTIALLEKHCESCRPLWSLMANNAAAFVRDWLANFCTARPKAKFEDLVLKAEKAICEVRVRIKKRQDQHPSYLRPPSVQSAQSCSQRGHFYSNYSYWEALSDSDHIASEI</sequence>
<dbReference type="Pfam" id="PF08487">
    <property type="entry name" value="VIT"/>
    <property type="match status" value="1"/>
</dbReference>
<dbReference type="InterPro" id="IPR036465">
    <property type="entry name" value="vWFA_dom_sf"/>
</dbReference>
<proteinExistence type="predicted"/>
<evidence type="ECO:0000259" key="2">
    <source>
        <dbReference type="PROSITE" id="PS51468"/>
    </source>
</evidence>
<dbReference type="SUPFAM" id="SSF53300">
    <property type="entry name" value="vWA-like"/>
    <property type="match status" value="1"/>
</dbReference>
<name>A0A9P5A3F4_9HYPO</name>
<reference evidence="3" key="2">
    <citation type="submission" date="2020-02" db="EMBL/GenBank/DDBJ databases">
        <title>Identification and distribution of gene clusters putatively required for synthesis of sphingolipid metabolism inhibitors in phylogenetically diverse species of the filamentous fungus Fusarium.</title>
        <authorList>
            <person name="Kim H.-S."/>
            <person name="Busman M."/>
            <person name="Brown D.W."/>
            <person name="Divon H."/>
            <person name="Uhlig S."/>
            <person name="Proctor R.H."/>
        </authorList>
    </citation>
    <scope>NUCLEOTIDE SEQUENCE</scope>
    <source>
        <strain evidence="3">NRRL 25174</strain>
    </source>
</reference>
<comment type="caution">
    <text evidence="3">The sequence shown here is derived from an EMBL/GenBank/DDBJ whole genome shotgun (WGS) entry which is preliminary data.</text>
</comment>
<organism evidence="3 4">
    <name type="scientific">Fusarium beomiforme</name>
    <dbReference type="NCBI Taxonomy" id="44412"/>
    <lineage>
        <taxon>Eukaryota</taxon>
        <taxon>Fungi</taxon>
        <taxon>Dikarya</taxon>
        <taxon>Ascomycota</taxon>
        <taxon>Pezizomycotina</taxon>
        <taxon>Sordariomycetes</taxon>
        <taxon>Hypocreomycetidae</taxon>
        <taxon>Hypocreales</taxon>
        <taxon>Nectriaceae</taxon>
        <taxon>Fusarium</taxon>
        <taxon>Fusarium burgessii species complex</taxon>
    </lineage>
</organism>
<dbReference type="Proteomes" id="UP000730481">
    <property type="component" value="Unassembled WGS sequence"/>
</dbReference>
<feature type="domain" description="VIT" evidence="2">
    <location>
        <begin position="24"/>
        <end position="154"/>
    </location>
</feature>
<dbReference type="PROSITE" id="PS51468">
    <property type="entry name" value="VIT"/>
    <property type="match status" value="1"/>
</dbReference>
<feature type="compositionally biased region" description="Basic and acidic residues" evidence="1">
    <location>
        <begin position="801"/>
        <end position="811"/>
    </location>
</feature>
<accession>A0A9P5A3F4</accession>
<dbReference type="PANTHER" id="PTHR45737">
    <property type="entry name" value="VON WILLEBRAND FACTOR A DOMAIN-CONTAINING PROTEIN 5A"/>
    <property type="match status" value="1"/>
</dbReference>
<dbReference type="SMART" id="SM00327">
    <property type="entry name" value="VWA"/>
    <property type="match status" value="1"/>
</dbReference>
<dbReference type="InterPro" id="IPR013694">
    <property type="entry name" value="VIT"/>
</dbReference>
<dbReference type="InterPro" id="IPR002035">
    <property type="entry name" value="VWF_A"/>
</dbReference>
<feature type="compositionally biased region" description="Low complexity" evidence="1">
    <location>
        <begin position="838"/>
        <end position="851"/>
    </location>
</feature>
<dbReference type="OrthoDB" id="1729737at2759"/>
<evidence type="ECO:0000313" key="3">
    <source>
        <dbReference type="EMBL" id="KAF4331742.1"/>
    </source>
</evidence>
<evidence type="ECO:0000256" key="1">
    <source>
        <dbReference type="SAM" id="MobiDB-lite"/>
    </source>
</evidence>
<feature type="region of interest" description="Disordered" evidence="1">
    <location>
        <begin position="799"/>
        <end position="857"/>
    </location>
</feature>
<gene>
    <name evidence="3" type="ORF">FBEOM_14489</name>
</gene>